<reference evidence="3" key="1">
    <citation type="submission" date="2021-02" db="EMBL/GenBank/DDBJ databases">
        <authorList>
            <person name="Nowell W R."/>
        </authorList>
    </citation>
    <scope>NUCLEOTIDE SEQUENCE</scope>
</reference>
<accession>A0A816K9Y4</accession>
<proteinExistence type="predicted"/>
<evidence type="ECO:0000259" key="2">
    <source>
        <dbReference type="Pfam" id="PF02957"/>
    </source>
</evidence>
<evidence type="ECO:0000313" key="4">
    <source>
        <dbReference type="Proteomes" id="UP000663824"/>
    </source>
</evidence>
<sequence length="151" mass="16642">MPIPIKILLLAIDGVEIHIRDTTIMPLALHTTLTVSCAVSEERTGPTLVHSSGVESYRVHPEVIRLLQESCTNEKLCDHEKGVQCTDPPAHILQAFQRAGFSETMSSTADDRKIWLLTKTSEGGADQPVVPAEEEPEDEGNAEEEEPEEEQ</sequence>
<organism evidence="3 4">
    <name type="scientific">Rotaria magnacalcarata</name>
    <dbReference type="NCBI Taxonomy" id="392030"/>
    <lineage>
        <taxon>Eukaryota</taxon>
        <taxon>Metazoa</taxon>
        <taxon>Spiralia</taxon>
        <taxon>Gnathifera</taxon>
        <taxon>Rotifera</taxon>
        <taxon>Eurotatoria</taxon>
        <taxon>Bdelloidea</taxon>
        <taxon>Philodinida</taxon>
        <taxon>Philodinidae</taxon>
        <taxon>Rotaria</taxon>
    </lineage>
</organism>
<evidence type="ECO:0000256" key="1">
    <source>
        <dbReference type="SAM" id="MobiDB-lite"/>
    </source>
</evidence>
<feature type="domain" description="Hepatitis TT virus Orf2/Gyrovirus Vp2 N-terminal" evidence="2">
    <location>
        <begin position="67"/>
        <end position="113"/>
    </location>
</feature>
<feature type="region of interest" description="Disordered" evidence="1">
    <location>
        <begin position="119"/>
        <end position="151"/>
    </location>
</feature>
<evidence type="ECO:0000313" key="3">
    <source>
        <dbReference type="EMBL" id="CAF1921868.1"/>
    </source>
</evidence>
<gene>
    <name evidence="3" type="ORF">MBJ925_LOCUS2215</name>
</gene>
<name>A0A816K9Y4_9BILA</name>
<dbReference type="Proteomes" id="UP000663824">
    <property type="component" value="Unassembled WGS sequence"/>
</dbReference>
<dbReference type="InterPro" id="IPR004118">
    <property type="entry name" value="HEV_TT_vir_Orf2/Gyrovir_Vp2_N"/>
</dbReference>
<protein>
    <recommendedName>
        <fullName evidence="2">Hepatitis TT virus Orf2/Gyrovirus Vp2 N-terminal domain-containing protein</fullName>
    </recommendedName>
</protein>
<comment type="caution">
    <text evidence="3">The sequence shown here is derived from an EMBL/GenBank/DDBJ whole genome shotgun (WGS) entry which is preliminary data.</text>
</comment>
<dbReference type="AlphaFoldDB" id="A0A816K9Y4"/>
<dbReference type="EMBL" id="CAJNRE010000145">
    <property type="protein sequence ID" value="CAF1921868.1"/>
    <property type="molecule type" value="Genomic_DNA"/>
</dbReference>
<feature type="compositionally biased region" description="Acidic residues" evidence="1">
    <location>
        <begin position="132"/>
        <end position="151"/>
    </location>
</feature>
<dbReference type="Pfam" id="PF02957">
    <property type="entry name" value="TT_ORF2-like"/>
    <property type="match status" value="1"/>
</dbReference>